<reference evidence="11 12" key="1">
    <citation type="journal article" date="2019" name="Int. J. Syst. Evol. Microbiol.">
        <title>The Global Catalogue of Microorganisms (GCM) 10K type strain sequencing project: providing services to taxonomists for standard genome sequencing and annotation.</title>
        <authorList>
            <consortium name="The Broad Institute Genomics Platform"/>
            <consortium name="The Broad Institute Genome Sequencing Center for Infectious Disease"/>
            <person name="Wu L."/>
            <person name="Ma J."/>
        </authorList>
    </citation>
    <scope>NUCLEOTIDE SEQUENCE [LARGE SCALE GENOMIC DNA]</scope>
    <source>
        <strain evidence="11 12">JCM 16014</strain>
    </source>
</reference>
<dbReference type="PANTHER" id="PTHR42982:SF8">
    <property type="entry name" value="SEC-INDEPENDENT PROTEIN TRANSLOCASE PROTEIN TATA"/>
    <property type="match status" value="1"/>
</dbReference>
<feature type="transmembrane region" description="Helical" evidence="9">
    <location>
        <begin position="6"/>
        <end position="23"/>
    </location>
</feature>
<dbReference type="Pfam" id="PF02416">
    <property type="entry name" value="TatA_B_E"/>
    <property type="match status" value="1"/>
</dbReference>
<evidence type="ECO:0000256" key="7">
    <source>
        <dbReference type="ARBA" id="ARBA00023010"/>
    </source>
</evidence>
<proteinExistence type="inferred from homology"/>
<keyword evidence="3 9" id="KW-1003">Cell membrane</keyword>
<dbReference type="Proteomes" id="UP001500751">
    <property type="component" value="Unassembled WGS sequence"/>
</dbReference>
<accession>A0ABN2UID5</accession>
<evidence type="ECO:0000256" key="1">
    <source>
        <dbReference type="ARBA" id="ARBA00004162"/>
    </source>
</evidence>
<dbReference type="RefSeq" id="WP_344667344.1">
    <property type="nucleotide sequence ID" value="NZ_BAAAQN010000024.1"/>
</dbReference>
<evidence type="ECO:0000256" key="2">
    <source>
        <dbReference type="ARBA" id="ARBA00022448"/>
    </source>
</evidence>
<keyword evidence="7 9" id="KW-0811">Translocation</keyword>
<gene>
    <name evidence="9 11" type="primary">tatA</name>
    <name evidence="11" type="ORF">GCM10009839_42190</name>
</gene>
<feature type="compositionally biased region" description="Basic and acidic residues" evidence="10">
    <location>
        <begin position="48"/>
        <end position="62"/>
    </location>
</feature>
<keyword evidence="5 9" id="KW-0653">Protein transport</keyword>
<comment type="function">
    <text evidence="9">Part of the twin-arginine translocation (Tat) system that transports large folded proteins containing a characteristic twin-arginine motif in their signal peptide across membranes. TatA could form the protein-conducting channel of the Tat system.</text>
</comment>
<organism evidence="11 12">
    <name type="scientific">Catenulispora yoronensis</name>
    <dbReference type="NCBI Taxonomy" id="450799"/>
    <lineage>
        <taxon>Bacteria</taxon>
        <taxon>Bacillati</taxon>
        <taxon>Actinomycetota</taxon>
        <taxon>Actinomycetes</taxon>
        <taxon>Catenulisporales</taxon>
        <taxon>Catenulisporaceae</taxon>
        <taxon>Catenulispora</taxon>
    </lineage>
</organism>
<protein>
    <recommendedName>
        <fullName evidence="9">Sec-independent protein translocase protein TatA</fullName>
    </recommendedName>
</protein>
<comment type="caution">
    <text evidence="11">The sequence shown here is derived from an EMBL/GenBank/DDBJ whole genome shotgun (WGS) entry which is preliminary data.</text>
</comment>
<evidence type="ECO:0000313" key="12">
    <source>
        <dbReference type="Proteomes" id="UP001500751"/>
    </source>
</evidence>
<dbReference type="EMBL" id="BAAAQN010000024">
    <property type="protein sequence ID" value="GAA2036725.1"/>
    <property type="molecule type" value="Genomic_DNA"/>
</dbReference>
<dbReference type="NCBIfam" id="NF001854">
    <property type="entry name" value="PRK00575.1"/>
    <property type="match status" value="1"/>
</dbReference>
<dbReference type="InterPro" id="IPR003369">
    <property type="entry name" value="TatA/B/E"/>
</dbReference>
<dbReference type="PANTHER" id="PTHR42982">
    <property type="entry name" value="SEC-INDEPENDENT PROTEIN TRANSLOCASE PROTEIN TATA"/>
    <property type="match status" value="1"/>
</dbReference>
<keyword evidence="12" id="KW-1185">Reference proteome</keyword>
<evidence type="ECO:0000256" key="3">
    <source>
        <dbReference type="ARBA" id="ARBA00022475"/>
    </source>
</evidence>
<dbReference type="Gene3D" id="1.20.5.3310">
    <property type="match status" value="1"/>
</dbReference>
<keyword evidence="6 9" id="KW-1133">Transmembrane helix</keyword>
<evidence type="ECO:0000313" key="11">
    <source>
        <dbReference type="EMBL" id="GAA2036725.1"/>
    </source>
</evidence>
<comment type="subunit">
    <text evidence="9">The Tat system comprises two distinct complexes: a TatABC complex, containing multiple copies of TatA, TatB and TatC subunits, and a separate TatA complex, containing only TatA subunits. Substrates initially bind to the TatABC complex, which probably triggers association of the separate TatA complex to form the active translocon.</text>
</comment>
<evidence type="ECO:0000256" key="6">
    <source>
        <dbReference type="ARBA" id="ARBA00022989"/>
    </source>
</evidence>
<comment type="subcellular location">
    <subcellularLocation>
        <location evidence="1 9">Cell membrane</location>
        <topology evidence="1 9">Single-pass membrane protein</topology>
    </subcellularLocation>
</comment>
<evidence type="ECO:0000256" key="5">
    <source>
        <dbReference type="ARBA" id="ARBA00022927"/>
    </source>
</evidence>
<feature type="region of interest" description="Disordered" evidence="10">
    <location>
        <begin position="48"/>
        <end position="88"/>
    </location>
</feature>
<sequence length="88" mass="9758">MFGEFQPWHLIVLLVVLFLLFGAKRMPDMARSVGQSLRIFKSEMRQGQKETEEVAEQAREAARVNPAVENSTAGASSVHDAAQKQQAS</sequence>
<comment type="similarity">
    <text evidence="9">Belongs to the TatA/E family.</text>
</comment>
<keyword evidence="8 9" id="KW-0472">Membrane</keyword>
<keyword evidence="4 9" id="KW-0812">Transmembrane</keyword>
<evidence type="ECO:0000256" key="10">
    <source>
        <dbReference type="SAM" id="MobiDB-lite"/>
    </source>
</evidence>
<dbReference type="NCBIfam" id="TIGR01411">
    <property type="entry name" value="tatAE"/>
    <property type="match status" value="1"/>
</dbReference>
<keyword evidence="2 9" id="KW-0813">Transport</keyword>
<evidence type="ECO:0000256" key="8">
    <source>
        <dbReference type="ARBA" id="ARBA00023136"/>
    </source>
</evidence>
<dbReference type="HAMAP" id="MF_00236">
    <property type="entry name" value="TatA_E"/>
    <property type="match status" value="1"/>
</dbReference>
<evidence type="ECO:0000256" key="4">
    <source>
        <dbReference type="ARBA" id="ARBA00022692"/>
    </source>
</evidence>
<evidence type="ECO:0000256" key="9">
    <source>
        <dbReference type="HAMAP-Rule" id="MF_00236"/>
    </source>
</evidence>
<dbReference type="InterPro" id="IPR006312">
    <property type="entry name" value="TatA/E"/>
</dbReference>
<name>A0ABN2UID5_9ACTN</name>